<accession>A0ABS4T4Y5</accession>
<evidence type="ECO:0000313" key="3">
    <source>
        <dbReference type="Proteomes" id="UP001519331"/>
    </source>
</evidence>
<evidence type="ECO:0000313" key="2">
    <source>
        <dbReference type="EMBL" id="MBP2319044.1"/>
    </source>
</evidence>
<dbReference type="RefSeq" id="WP_210049612.1">
    <property type="nucleotide sequence ID" value="NZ_JAGINX010000001.1"/>
</dbReference>
<organism evidence="2 3">
    <name type="scientific">Nesterenkonia lacusekhoensis</name>
    <dbReference type="NCBI Taxonomy" id="150832"/>
    <lineage>
        <taxon>Bacteria</taxon>
        <taxon>Bacillati</taxon>
        <taxon>Actinomycetota</taxon>
        <taxon>Actinomycetes</taxon>
        <taxon>Micrococcales</taxon>
        <taxon>Micrococcaceae</taxon>
        <taxon>Nesterenkonia</taxon>
    </lineage>
</organism>
<reference evidence="2 3" key="1">
    <citation type="submission" date="2021-03" db="EMBL/GenBank/DDBJ databases">
        <title>Sequencing the genomes of 1000 actinobacteria strains.</title>
        <authorList>
            <person name="Klenk H.-P."/>
        </authorList>
    </citation>
    <scope>NUCLEOTIDE SEQUENCE [LARGE SCALE GENOMIC DNA]</scope>
    <source>
        <strain evidence="2 3">DSM 12544</strain>
    </source>
</reference>
<gene>
    <name evidence="2" type="ORF">JOF45_002063</name>
</gene>
<comment type="caution">
    <text evidence="2">The sequence shown here is derived from an EMBL/GenBank/DDBJ whole genome shotgun (WGS) entry which is preliminary data.</text>
</comment>
<name>A0ABS4T4Y5_9MICC</name>
<sequence length="122" mass="13036">MPEGRTARRHAARRLRSRRLRAVLADESNGQGLGQWLSYSARVIEAGTTCASAVFENGTGTAVVPRGSAVTASSESSQELAEDRGSVVSYCLELTLPEDAPNEAQGTQGTPLWEFRATNSPE</sequence>
<protein>
    <submittedName>
        <fullName evidence="2">Uncharacterized protein</fullName>
    </submittedName>
</protein>
<keyword evidence="3" id="KW-1185">Reference proteome</keyword>
<dbReference type="EMBL" id="JAGINX010000001">
    <property type="protein sequence ID" value="MBP2319044.1"/>
    <property type="molecule type" value="Genomic_DNA"/>
</dbReference>
<dbReference type="Proteomes" id="UP001519331">
    <property type="component" value="Unassembled WGS sequence"/>
</dbReference>
<evidence type="ECO:0000256" key="1">
    <source>
        <dbReference type="SAM" id="MobiDB-lite"/>
    </source>
</evidence>
<feature type="region of interest" description="Disordered" evidence="1">
    <location>
        <begin position="98"/>
        <end position="122"/>
    </location>
</feature>
<proteinExistence type="predicted"/>